<dbReference type="EMBL" id="JABCRI010000001">
    <property type="protein sequence ID" value="KAF8412915.1"/>
    <property type="molecule type" value="Genomic_DNA"/>
</dbReference>
<organism evidence="5 6">
    <name type="scientific">Tetracentron sinense</name>
    <name type="common">Spur-leaf</name>
    <dbReference type="NCBI Taxonomy" id="13715"/>
    <lineage>
        <taxon>Eukaryota</taxon>
        <taxon>Viridiplantae</taxon>
        <taxon>Streptophyta</taxon>
        <taxon>Embryophyta</taxon>
        <taxon>Tracheophyta</taxon>
        <taxon>Spermatophyta</taxon>
        <taxon>Magnoliopsida</taxon>
        <taxon>Trochodendrales</taxon>
        <taxon>Trochodendraceae</taxon>
        <taxon>Tetracentron</taxon>
    </lineage>
</organism>
<dbReference type="SUPFAM" id="SSF48403">
    <property type="entry name" value="Ankyrin repeat"/>
    <property type="match status" value="1"/>
</dbReference>
<dbReference type="Proteomes" id="UP000655225">
    <property type="component" value="Unassembled WGS sequence"/>
</dbReference>
<dbReference type="PROSITE" id="PS50088">
    <property type="entry name" value="ANK_REPEAT"/>
    <property type="match status" value="1"/>
</dbReference>
<evidence type="ECO:0000259" key="4">
    <source>
        <dbReference type="Pfam" id="PF13962"/>
    </source>
</evidence>
<name>A0A834ZWN6_TETSI</name>
<sequence>MDQSLIDAAREGNIDSLYELLHENPFVLENVDRVPFIDTPLHIAISAGKTSFAKEIANLKPSFAKKLNQDGFSPIHLASKMGDNGMMKELLKIGNELCLPKGREKRTPLHCAAMFGCIDIIHELVHNFPKSIVDLTVQKETALHLALKNKQPEAFRVLLDWVEDLDKRYIVNWKDNEGNTTIKNLLSIYDFNFLLRVILWVRCYVAPKFLELNIPKVEVNAVNAYHQTALDILLLRQSKYENLEMKEIQDILCRAKAVRGYDIITTPPVHTSSYHSQDLHNIPKPLRGWILQFGLEVVRDCQMEVRNALLVVAVLIATTTFQIGVNPPGGVWQDNSTKDNSTTITATMFDQPHTAGQAIMATNMWGWSFFTICNLTGFLISYAMIIFLTHGLPFRRVILVALQSMAITYMISLIIICPLNEDSVFLVFPLIGLGVIVLSLLYMGAILFHYSQSRNWRGLNAEIFRTKRLEHQDELQAIFTGTLATGDLQWAPAVGTRPQNLENASYSYTEQPTDDTLGDDEYVRSTHVPKDCGLEELVVGDNEQPGPQRRSEPSVGLRRPRNASRGASIDSQM</sequence>
<feature type="transmembrane region" description="Helical" evidence="3">
    <location>
        <begin position="364"/>
        <end position="385"/>
    </location>
</feature>
<feature type="region of interest" description="Disordered" evidence="2">
    <location>
        <begin position="533"/>
        <end position="573"/>
    </location>
</feature>
<dbReference type="InterPro" id="IPR002110">
    <property type="entry name" value="Ankyrin_rpt"/>
</dbReference>
<feature type="repeat" description="ANK" evidence="1">
    <location>
        <begin position="70"/>
        <end position="102"/>
    </location>
</feature>
<evidence type="ECO:0000256" key="2">
    <source>
        <dbReference type="SAM" id="MobiDB-lite"/>
    </source>
</evidence>
<dbReference type="InterPro" id="IPR036770">
    <property type="entry name" value="Ankyrin_rpt-contain_sf"/>
</dbReference>
<reference evidence="5 6" key="1">
    <citation type="submission" date="2020-04" db="EMBL/GenBank/DDBJ databases">
        <title>Plant Genome Project.</title>
        <authorList>
            <person name="Zhang R.-G."/>
        </authorList>
    </citation>
    <scope>NUCLEOTIDE SEQUENCE [LARGE SCALE GENOMIC DNA]</scope>
    <source>
        <strain evidence="5">YNK0</strain>
        <tissue evidence="5">Leaf</tissue>
    </source>
</reference>
<dbReference type="PANTHER" id="PTHR24128">
    <property type="entry name" value="HOMEOBOX PROTEIN WARIAI"/>
    <property type="match status" value="1"/>
</dbReference>
<dbReference type="OrthoDB" id="1932267at2759"/>
<keyword evidence="3" id="KW-0812">Transmembrane</keyword>
<accession>A0A834ZWN6</accession>
<feature type="transmembrane region" description="Helical" evidence="3">
    <location>
        <begin position="308"/>
        <end position="325"/>
    </location>
</feature>
<evidence type="ECO:0000313" key="5">
    <source>
        <dbReference type="EMBL" id="KAF8412915.1"/>
    </source>
</evidence>
<evidence type="ECO:0000256" key="3">
    <source>
        <dbReference type="SAM" id="Phobius"/>
    </source>
</evidence>
<dbReference type="Pfam" id="PF13962">
    <property type="entry name" value="PGG"/>
    <property type="match status" value="1"/>
</dbReference>
<dbReference type="OMA" id="DERQVNN"/>
<keyword evidence="3" id="KW-0472">Membrane</keyword>
<feature type="transmembrane region" description="Helical" evidence="3">
    <location>
        <begin position="425"/>
        <end position="448"/>
    </location>
</feature>
<keyword evidence="1" id="KW-0040">ANK repeat</keyword>
<dbReference type="Gene3D" id="1.25.40.20">
    <property type="entry name" value="Ankyrin repeat-containing domain"/>
    <property type="match status" value="1"/>
</dbReference>
<keyword evidence="6" id="KW-1185">Reference proteome</keyword>
<feature type="domain" description="PGG" evidence="4">
    <location>
        <begin position="304"/>
        <end position="414"/>
    </location>
</feature>
<dbReference type="PROSITE" id="PS50297">
    <property type="entry name" value="ANK_REP_REGION"/>
    <property type="match status" value="1"/>
</dbReference>
<evidence type="ECO:0000256" key="1">
    <source>
        <dbReference type="PROSITE-ProRule" id="PRU00023"/>
    </source>
</evidence>
<feature type="transmembrane region" description="Helical" evidence="3">
    <location>
        <begin position="397"/>
        <end position="419"/>
    </location>
</feature>
<dbReference type="SMART" id="SM00248">
    <property type="entry name" value="ANK"/>
    <property type="match status" value="4"/>
</dbReference>
<dbReference type="AlphaFoldDB" id="A0A834ZWN6"/>
<protein>
    <recommendedName>
        <fullName evidence="4">PGG domain-containing protein</fullName>
    </recommendedName>
</protein>
<keyword evidence="3" id="KW-1133">Transmembrane helix</keyword>
<dbReference type="InterPro" id="IPR026961">
    <property type="entry name" value="PGG_dom"/>
</dbReference>
<dbReference type="Pfam" id="PF12796">
    <property type="entry name" value="Ank_2"/>
    <property type="match status" value="1"/>
</dbReference>
<dbReference type="PANTHER" id="PTHR24128:SF61">
    <property type="entry name" value="ANKYRIN REPEAT-CONTAINING PROTEIN BDA1-LIKE"/>
    <property type="match status" value="1"/>
</dbReference>
<comment type="caution">
    <text evidence="5">The sequence shown here is derived from an EMBL/GenBank/DDBJ whole genome shotgun (WGS) entry which is preliminary data.</text>
</comment>
<gene>
    <name evidence="5" type="ORF">HHK36_000887</name>
</gene>
<proteinExistence type="predicted"/>
<evidence type="ECO:0000313" key="6">
    <source>
        <dbReference type="Proteomes" id="UP000655225"/>
    </source>
</evidence>